<dbReference type="GO" id="GO:0006102">
    <property type="term" value="P:isocitrate metabolic process"/>
    <property type="evidence" value="ECO:0007669"/>
    <property type="project" value="InterPro"/>
</dbReference>
<evidence type="ECO:0000256" key="6">
    <source>
        <dbReference type="ARBA" id="ARBA00022532"/>
    </source>
</evidence>
<evidence type="ECO:0000256" key="5">
    <source>
        <dbReference type="ARBA" id="ARBA00022435"/>
    </source>
</evidence>
<keyword evidence="10" id="KW-0464">Manganese</keyword>
<dbReference type="GO" id="GO:0006097">
    <property type="term" value="P:glyoxylate cycle"/>
    <property type="evidence" value="ECO:0007669"/>
    <property type="project" value="UniProtKB-KW"/>
</dbReference>
<comment type="similarity">
    <text evidence="3">Belongs to the isocitrate and isopropylmalate dehydrogenases family.</text>
</comment>
<dbReference type="GO" id="GO:0006099">
    <property type="term" value="P:tricarboxylic acid cycle"/>
    <property type="evidence" value="ECO:0007669"/>
    <property type="project" value="UniProtKB-KW"/>
</dbReference>
<dbReference type="InterPro" id="IPR004790">
    <property type="entry name" value="Isocitrate_DH_NADP"/>
</dbReference>
<keyword evidence="6" id="KW-0816">Tricarboxylic acid cycle</keyword>
<evidence type="ECO:0000256" key="3">
    <source>
        <dbReference type="ARBA" id="ARBA00007769"/>
    </source>
</evidence>
<evidence type="ECO:0000256" key="4">
    <source>
        <dbReference type="ARBA" id="ARBA00011738"/>
    </source>
</evidence>
<comment type="cofactor">
    <cofactor evidence="1">
        <name>Mn(2+)</name>
        <dbReference type="ChEBI" id="CHEBI:29035"/>
    </cofactor>
</comment>
<evidence type="ECO:0000313" key="12">
    <source>
        <dbReference type="Ensembl" id="ENSPTEP00000010271.1"/>
    </source>
</evidence>
<dbReference type="PANTHER" id="PTHR11822">
    <property type="entry name" value="NADP-SPECIFIC ISOCITRATE DEHYDROGENASE"/>
    <property type="match status" value="1"/>
</dbReference>
<dbReference type="InterPro" id="IPR024084">
    <property type="entry name" value="IsoPropMal-DH-like_dom"/>
</dbReference>
<sequence length="187" mass="21144">ISKQISGSSVVEIQGDEMTQIIWELIQEKLIFPYVELDLHSYDLGIENREATNHQVTTDAAEAIKKYNIGVKYATIIPDEKRVEEFKLKQMWKSPNGTIQNIILGGTVFREAIICKNIPRLVSGWVKPPIVGRHAYGDQYRATYFVVPGPGKVELTYTLSDSTQKVTYLNWNLSFNKIPGHSFGIQG</sequence>
<dbReference type="Pfam" id="PF00180">
    <property type="entry name" value="Iso_dh"/>
    <property type="match status" value="1"/>
</dbReference>
<evidence type="ECO:0000256" key="2">
    <source>
        <dbReference type="ARBA" id="ARBA00001946"/>
    </source>
</evidence>
<dbReference type="GO" id="GO:0005777">
    <property type="term" value="C:peroxisome"/>
    <property type="evidence" value="ECO:0007669"/>
    <property type="project" value="TreeGrafter"/>
</dbReference>
<reference evidence="12" key="1">
    <citation type="submission" date="2025-08" db="UniProtKB">
        <authorList>
            <consortium name="Ensembl"/>
        </authorList>
    </citation>
    <scope>IDENTIFICATION</scope>
</reference>
<keyword evidence="8" id="KW-0460">Magnesium</keyword>
<evidence type="ECO:0000256" key="10">
    <source>
        <dbReference type="ARBA" id="ARBA00023211"/>
    </source>
</evidence>
<dbReference type="AlphaFoldDB" id="A0A8C9GV13"/>
<dbReference type="PANTHER" id="PTHR11822:SF31">
    <property type="entry name" value="ISOCITRATE DEHYDROGENASE [NADP]"/>
    <property type="match status" value="1"/>
</dbReference>
<comment type="subunit">
    <text evidence="4">Homodimer.</text>
</comment>
<dbReference type="GO" id="GO:0004450">
    <property type="term" value="F:isocitrate dehydrogenase (NADP+) activity"/>
    <property type="evidence" value="ECO:0007669"/>
    <property type="project" value="InterPro"/>
</dbReference>
<dbReference type="Ensembl" id="ENSPTET00000015604.1">
    <property type="protein sequence ID" value="ENSPTEP00000010271.1"/>
    <property type="gene ID" value="ENSPTEG00000011657.1"/>
</dbReference>
<dbReference type="GO" id="GO:0005739">
    <property type="term" value="C:mitochondrion"/>
    <property type="evidence" value="ECO:0007669"/>
    <property type="project" value="TreeGrafter"/>
</dbReference>
<keyword evidence="5" id="KW-0329">Glyoxylate bypass</keyword>
<protein>
    <recommendedName>
        <fullName evidence="11">Isopropylmalate dehydrogenase-like domain-containing protein</fullName>
    </recommendedName>
</protein>
<comment type="cofactor">
    <cofactor evidence="2">
        <name>Mg(2+)</name>
        <dbReference type="ChEBI" id="CHEBI:18420"/>
    </cofactor>
</comment>
<evidence type="ECO:0000256" key="7">
    <source>
        <dbReference type="ARBA" id="ARBA00022723"/>
    </source>
</evidence>
<dbReference type="Gene3D" id="3.40.718.10">
    <property type="entry name" value="Isopropylmalate Dehydrogenase"/>
    <property type="match status" value="1"/>
</dbReference>
<organism evidence="12 13">
    <name type="scientific">Piliocolobus tephrosceles</name>
    <name type="common">Ugandan red Colobus</name>
    <dbReference type="NCBI Taxonomy" id="591936"/>
    <lineage>
        <taxon>Eukaryota</taxon>
        <taxon>Metazoa</taxon>
        <taxon>Chordata</taxon>
        <taxon>Craniata</taxon>
        <taxon>Vertebrata</taxon>
        <taxon>Euteleostomi</taxon>
        <taxon>Mammalia</taxon>
        <taxon>Eutheria</taxon>
        <taxon>Euarchontoglires</taxon>
        <taxon>Primates</taxon>
        <taxon>Haplorrhini</taxon>
        <taxon>Catarrhini</taxon>
        <taxon>Cercopithecidae</taxon>
        <taxon>Colobinae</taxon>
        <taxon>Piliocolobus</taxon>
    </lineage>
</organism>
<evidence type="ECO:0000256" key="9">
    <source>
        <dbReference type="ARBA" id="ARBA00023002"/>
    </source>
</evidence>
<evidence type="ECO:0000259" key="11">
    <source>
        <dbReference type="SMART" id="SM01329"/>
    </source>
</evidence>
<reference evidence="12" key="2">
    <citation type="submission" date="2025-09" db="UniProtKB">
        <authorList>
            <consortium name="Ensembl"/>
        </authorList>
    </citation>
    <scope>IDENTIFICATION</scope>
</reference>
<evidence type="ECO:0000313" key="13">
    <source>
        <dbReference type="Proteomes" id="UP000694416"/>
    </source>
</evidence>
<keyword evidence="13" id="KW-1185">Reference proteome</keyword>
<dbReference type="Proteomes" id="UP000694416">
    <property type="component" value="Unplaced"/>
</dbReference>
<proteinExistence type="inferred from homology"/>
<dbReference type="GO" id="GO:0005829">
    <property type="term" value="C:cytosol"/>
    <property type="evidence" value="ECO:0007669"/>
    <property type="project" value="TreeGrafter"/>
</dbReference>
<evidence type="ECO:0000256" key="8">
    <source>
        <dbReference type="ARBA" id="ARBA00022842"/>
    </source>
</evidence>
<evidence type="ECO:0000256" key="1">
    <source>
        <dbReference type="ARBA" id="ARBA00001936"/>
    </source>
</evidence>
<dbReference type="SUPFAM" id="SSF53659">
    <property type="entry name" value="Isocitrate/Isopropylmalate dehydrogenase-like"/>
    <property type="match status" value="1"/>
</dbReference>
<keyword evidence="9" id="KW-0560">Oxidoreductase</keyword>
<name>A0A8C9GV13_9PRIM</name>
<dbReference type="GO" id="GO:0046872">
    <property type="term" value="F:metal ion binding"/>
    <property type="evidence" value="ECO:0007669"/>
    <property type="project" value="UniProtKB-KW"/>
</dbReference>
<dbReference type="GO" id="GO:0006739">
    <property type="term" value="P:NADP+ metabolic process"/>
    <property type="evidence" value="ECO:0007669"/>
    <property type="project" value="TreeGrafter"/>
</dbReference>
<dbReference type="SMART" id="SM01329">
    <property type="entry name" value="Iso_dh"/>
    <property type="match status" value="1"/>
</dbReference>
<keyword evidence="7" id="KW-0479">Metal-binding</keyword>
<feature type="domain" description="Isopropylmalate dehydrogenase-like" evidence="11">
    <location>
        <begin position="9"/>
        <end position="187"/>
    </location>
</feature>
<accession>A0A8C9GV13</accession>